<dbReference type="EMBL" id="JACRTP010000001">
    <property type="protein sequence ID" value="MBC8627568.1"/>
    <property type="molecule type" value="Genomic_DNA"/>
</dbReference>
<accession>A0ABR7P8E6</accession>
<evidence type="ECO:0000256" key="1">
    <source>
        <dbReference type="ARBA" id="ARBA00022737"/>
    </source>
</evidence>
<feature type="signal peptide" evidence="5">
    <location>
        <begin position="1"/>
        <end position="23"/>
    </location>
</feature>
<feature type="coiled-coil region" evidence="4">
    <location>
        <begin position="39"/>
        <end position="132"/>
    </location>
</feature>
<protein>
    <submittedName>
        <fullName evidence="6">Tetratricopeptide repeat protein</fullName>
    </submittedName>
</protein>
<evidence type="ECO:0000256" key="5">
    <source>
        <dbReference type="SAM" id="SignalP"/>
    </source>
</evidence>
<dbReference type="PANTHER" id="PTHR44858">
    <property type="entry name" value="TETRATRICOPEPTIDE REPEAT PROTEIN 6"/>
    <property type="match status" value="1"/>
</dbReference>
<organism evidence="6 7">
    <name type="scientific">Blautia stercoris</name>
    <dbReference type="NCBI Taxonomy" id="871664"/>
    <lineage>
        <taxon>Bacteria</taxon>
        <taxon>Bacillati</taxon>
        <taxon>Bacillota</taxon>
        <taxon>Clostridia</taxon>
        <taxon>Lachnospirales</taxon>
        <taxon>Lachnospiraceae</taxon>
        <taxon>Blautia</taxon>
    </lineage>
</organism>
<dbReference type="Proteomes" id="UP000661649">
    <property type="component" value="Unassembled WGS sequence"/>
</dbReference>
<evidence type="ECO:0000256" key="4">
    <source>
        <dbReference type="SAM" id="Coils"/>
    </source>
</evidence>
<gene>
    <name evidence="6" type="ORF">H8712_02845</name>
</gene>
<reference evidence="6 7" key="1">
    <citation type="submission" date="2020-08" db="EMBL/GenBank/DDBJ databases">
        <title>Genome public.</title>
        <authorList>
            <person name="Liu C."/>
            <person name="Sun Q."/>
        </authorList>
    </citation>
    <scope>NUCLEOTIDE SEQUENCE [LARGE SCALE GENOMIC DNA]</scope>
    <source>
        <strain evidence="6 7">3_YM_SP_D4_24.mj</strain>
    </source>
</reference>
<keyword evidence="1" id="KW-0677">Repeat</keyword>
<dbReference type="Pfam" id="PF13432">
    <property type="entry name" value="TPR_16"/>
    <property type="match status" value="1"/>
</dbReference>
<keyword evidence="4" id="KW-0175">Coiled coil</keyword>
<evidence type="ECO:0000313" key="7">
    <source>
        <dbReference type="Proteomes" id="UP000661649"/>
    </source>
</evidence>
<dbReference type="InterPro" id="IPR050498">
    <property type="entry name" value="Ycf3"/>
</dbReference>
<dbReference type="PROSITE" id="PS51257">
    <property type="entry name" value="PROKAR_LIPOPROTEIN"/>
    <property type="match status" value="1"/>
</dbReference>
<evidence type="ECO:0000256" key="3">
    <source>
        <dbReference type="PROSITE-ProRule" id="PRU00339"/>
    </source>
</evidence>
<proteinExistence type="predicted"/>
<evidence type="ECO:0000256" key="2">
    <source>
        <dbReference type="ARBA" id="ARBA00022803"/>
    </source>
</evidence>
<dbReference type="InterPro" id="IPR019734">
    <property type="entry name" value="TPR_rpt"/>
</dbReference>
<comment type="caution">
    <text evidence="6">The sequence shown here is derived from an EMBL/GenBank/DDBJ whole genome shotgun (WGS) entry which is preliminary data.</text>
</comment>
<feature type="chain" id="PRO_5047248907" evidence="5">
    <location>
        <begin position="24"/>
        <end position="347"/>
    </location>
</feature>
<dbReference type="Gene3D" id="1.25.40.10">
    <property type="entry name" value="Tetratricopeptide repeat domain"/>
    <property type="match status" value="3"/>
</dbReference>
<keyword evidence="2 3" id="KW-0802">TPR repeat</keyword>
<feature type="repeat" description="TPR" evidence="3">
    <location>
        <begin position="132"/>
        <end position="165"/>
    </location>
</feature>
<keyword evidence="5" id="KW-0732">Signal</keyword>
<keyword evidence="7" id="KW-1185">Reference proteome</keyword>
<dbReference type="RefSeq" id="WP_117455425.1">
    <property type="nucleotide sequence ID" value="NZ_JACRTP010000001.1"/>
</dbReference>
<evidence type="ECO:0000313" key="6">
    <source>
        <dbReference type="EMBL" id="MBC8627568.1"/>
    </source>
</evidence>
<sequence>MNRKYRRSLIVGGCLLCLLTGCAGNQNSNYEQGALDLENKEYESAIENFELAVAEKEHTAEALRGEGIAYLRLGNYEEAEKAFSSALKKAEKSKTEVKTDILSYLSSVEYKLADYESSLKHAEALMDLKESKEAHFLKGSAELHLDQYDDAKEDFSKVIEKSEDYDDYLQVYKVYADYDLKADGASYLEQALEIDGTGKEDAYNKGRIYYYLEEYDKAKEELSSSYEDGYKDAAIYLGKVYAELGDIDNAKSMYQECLNEKGYQAKAYNGLAYCNILEEDYASALKNIQKGLDAGDEEEKQGLLFNEIVVYEKTSDFATAKEKIAEYLKLYPSDEKAVKESYFLETR</sequence>
<dbReference type="SUPFAM" id="SSF48452">
    <property type="entry name" value="TPR-like"/>
    <property type="match status" value="2"/>
</dbReference>
<name>A0ABR7P8E6_9FIRM</name>
<dbReference type="PROSITE" id="PS50005">
    <property type="entry name" value="TPR"/>
    <property type="match status" value="2"/>
</dbReference>
<dbReference type="PROSITE" id="PS50293">
    <property type="entry name" value="TPR_REGION"/>
    <property type="match status" value="1"/>
</dbReference>
<dbReference type="InterPro" id="IPR011990">
    <property type="entry name" value="TPR-like_helical_dom_sf"/>
</dbReference>
<dbReference type="Pfam" id="PF13181">
    <property type="entry name" value="TPR_8"/>
    <property type="match status" value="3"/>
</dbReference>
<dbReference type="PANTHER" id="PTHR44858:SF1">
    <property type="entry name" value="UDP-N-ACETYLGLUCOSAMINE--PEPTIDE N-ACETYLGLUCOSAMINYLTRANSFERASE SPINDLY-RELATED"/>
    <property type="match status" value="1"/>
</dbReference>
<feature type="repeat" description="TPR" evidence="3">
    <location>
        <begin position="60"/>
        <end position="93"/>
    </location>
</feature>
<dbReference type="SMART" id="SM00028">
    <property type="entry name" value="TPR"/>
    <property type="match status" value="4"/>
</dbReference>